<gene>
    <name evidence="1" type="ORF">D3871_01485</name>
</gene>
<reference evidence="2" key="1">
    <citation type="submission" date="2018-09" db="EMBL/GenBank/DDBJ databases">
        <authorList>
            <person name="Zhu H."/>
        </authorList>
    </citation>
    <scope>NUCLEOTIDE SEQUENCE [LARGE SCALE GENOMIC DNA]</scope>
    <source>
        <strain evidence="2">K1R23-30</strain>
    </source>
</reference>
<evidence type="ECO:0000313" key="1">
    <source>
        <dbReference type="EMBL" id="RJF97350.1"/>
    </source>
</evidence>
<accession>A0A3A3FPG1</accession>
<proteinExistence type="predicted"/>
<sequence length="112" mass="12175">MKTMLIMLLVSLCVIGWRSPDIMQAIGLAGAAQDPATLPLQGLAGTQIKNVTVDSLPVQPAAGHKPMSVLEFAELATSDPQAYQKLINSMKVDEERSEVDKLMNFFARGKFE</sequence>
<comment type="caution">
    <text evidence="1">The sequence shown here is derived from an EMBL/GenBank/DDBJ whole genome shotgun (WGS) entry which is preliminary data.</text>
</comment>
<dbReference type="RefSeq" id="WP_119767301.1">
    <property type="nucleotide sequence ID" value="NZ_QYUO01000001.1"/>
</dbReference>
<dbReference type="Proteomes" id="UP000265955">
    <property type="component" value="Unassembled WGS sequence"/>
</dbReference>
<organism evidence="1 2">
    <name type="scientific">Noviherbaspirillum saxi</name>
    <dbReference type="NCBI Taxonomy" id="2320863"/>
    <lineage>
        <taxon>Bacteria</taxon>
        <taxon>Pseudomonadati</taxon>
        <taxon>Pseudomonadota</taxon>
        <taxon>Betaproteobacteria</taxon>
        <taxon>Burkholderiales</taxon>
        <taxon>Oxalobacteraceae</taxon>
        <taxon>Noviherbaspirillum</taxon>
    </lineage>
</organism>
<evidence type="ECO:0000313" key="2">
    <source>
        <dbReference type="Proteomes" id="UP000265955"/>
    </source>
</evidence>
<dbReference type="EMBL" id="QYUO01000001">
    <property type="protein sequence ID" value="RJF97350.1"/>
    <property type="molecule type" value="Genomic_DNA"/>
</dbReference>
<dbReference type="AlphaFoldDB" id="A0A3A3FPG1"/>
<protein>
    <submittedName>
        <fullName evidence="1">Uncharacterized protein</fullName>
    </submittedName>
</protein>
<dbReference type="OrthoDB" id="9181646at2"/>
<name>A0A3A3FPG1_9BURK</name>
<keyword evidence="2" id="KW-1185">Reference proteome</keyword>